<organism evidence="1 2">
    <name type="scientific">Euplotes crassus</name>
    <dbReference type="NCBI Taxonomy" id="5936"/>
    <lineage>
        <taxon>Eukaryota</taxon>
        <taxon>Sar</taxon>
        <taxon>Alveolata</taxon>
        <taxon>Ciliophora</taxon>
        <taxon>Intramacronucleata</taxon>
        <taxon>Spirotrichea</taxon>
        <taxon>Hypotrichia</taxon>
        <taxon>Euplotida</taxon>
        <taxon>Euplotidae</taxon>
        <taxon>Moneuplotes</taxon>
    </lineage>
</organism>
<reference evidence="1" key="1">
    <citation type="submission" date="2023-07" db="EMBL/GenBank/DDBJ databases">
        <authorList>
            <consortium name="AG Swart"/>
            <person name="Singh M."/>
            <person name="Singh A."/>
            <person name="Seah K."/>
            <person name="Emmerich C."/>
        </authorList>
    </citation>
    <scope>NUCLEOTIDE SEQUENCE</scope>
    <source>
        <strain evidence="1">DP1</strain>
    </source>
</reference>
<gene>
    <name evidence="1" type="ORF">ECRASSUSDP1_LOCUS19093</name>
</gene>
<dbReference type="AlphaFoldDB" id="A0AAD2D1R4"/>
<name>A0AAD2D1R4_EUPCR</name>
<evidence type="ECO:0000313" key="2">
    <source>
        <dbReference type="Proteomes" id="UP001295684"/>
    </source>
</evidence>
<sequence length="134" mass="15237">MPELMSMVFLFLRIPSFNIKYLRPKDSLPSSSSEDPVNLPTSSSLVGDFATRMSEFEGQVLNGECHCVFEMSALKSTLAFVAVAMNSLQWRQNKQNLAKTCLLFVCEITRNQAMSKYSGQKCRREEHEEQTSQK</sequence>
<dbReference type="Proteomes" id="UP001295684">
    <property type="component" value="Unassembled WGS sequence"/>
</dbReference>
<keyword evidence="2" id="KW-1185">Reference proteome</keyword>
<proteinExistence type="predicted"/>
<protein>
    <submittedName>
        <fullName evidence="1">Uncharacterized protein</fullName>
    </submittedName>
</protein>
<accession>A0AAD2D1R4</accession>
<dbReference type="EMBL" id="CAMPGE010019360">
    <property type="protein sequence ID" value="CAI2377704.1"/>
    <property type="molecule type" value="Genomic_DNA"/>
</dbReference>
<evidence type="ECO:0000313" key="1">
    <source>
        <dbReference type="EMBL" id="CAI2377704.1"/>
    </source>
</evidence>
<comment type="caution">
    <text evidence="1">The sequence shown here is derived from an EMBL/GenBank/DDBJ whole genome shotgun (WGS) entry which is preliminary data.</text>
</comment>